<protein>
    <submittedName>
        <fullName evidence="2 3">Uncharacterized protein</fullName>
    </submittedName>
</protein>
<dbReference type="EMBL" id="DS736468">
    <property type="protein sequence ID" value="EEC07235.1"/>
    <property type="molecule type" value="Genomic_DNA"/>
</dbReference>
<proteinExistence type="predicted"/>
<feature type="non-terminal residue" evidence="2">
    <location>
        <position position="88"/>
    </location>
</feature>
<keyword evidence="4" id="KW-1185">Reference proteome</keyword>
<feature type="non-terminal residue" evidence="2">
    <location>
        <position position="1"/>
    </location>
</feature>
<dbReference type="VEuPathDB" id="VectorBase:ISCW019081"/>
<dbReference type="HOGENOM" id="CLU_2475268_0_0_1"/>
<reference evidence="2 4" key="1">
    <citation type="submission" date="2008-03" db="EMBL/GenBank/DDBJ databases">
        <title>Annotation of Ixodes scapularis.</title>
        <authorList>
            <consortium name="Ixodes scapularis Genome Project Consortium"/>
            <person name="Caler E."/>
            <person name="Hannick L.I."/>
            <person name="Bidwell S."/>
            <person name="Joardar V."/>
            <person name="Thiagarajan M."/>
            <person name="Amedeo P."/>
            <person name="Galinsky K.J."/>
            <person name="Schobel S."/>
            <person name="Inman J."/>
            <person name="Hostetler J."/>
            <person name="Miller J."/>
            <person name="Hammond M."/>
            <person name="Megy K."/>
            <person name="Lawson D."/>
            <person name="Kodira C."/>
            <person name="Sutton G."/>
            <person name="Meyer J."/>
            <person name="Hill C.A."/>
            <person name="Birren B."/>
            <person name="Nene V."/>
            <person name="Collins F."/>
            <person name="Alarcon-Chaidez F."/>
            <person name="Wikel S."/>
            <person name="Strausberg R."/>
        </authorList>
    </citation>
    <scope>NUCLEOTIDE SEQUENCE [LARGE SCALE GENOMIC DNA]</scope>
    <source>
        <strain evidence="4">Wikel</strain>
        <strain evidence="2">Wikel colony</strain>
    </source>
</reference>
<evidence type="ECO:0000313" key="4">
    <source>
        <dbReference type="Proteomes" id="UP000001555"/>
    </source>
</evidence>
<accession>B7PKW3</accession>
<feature type="region of interest" description="Disordered" evidence="1">
    <location>
        <begin position="17"/>
        <end position="57"/>
    </location>
</feature>
<dbReference type="InParanoid" id="B7PKW3"/>
<gene>
    <name evidence="2" type="ORF">IscW_ISCW019081</name>
</gene>
<dbReference type="EMBL" id="ABJB010106933">
    <property type="status" value="NOT_ANNOTATED_CDS"/>
    <property type="molecule type" value="Genomic_DNA"/>
</dbReference>
<organism>
    <name type="scientific">Ixodes scapularis</name>
    <name type="common">Black-legged tick</name>
    <name type="synonym">Deer tick</name>
    <dbReference type="NCBI Taxonomy" id="6945"/>
    <lineage>
        <taxon>Eukaryota</taxon>
        <taxon>Metazoa</taxon>
        <taxon>Ecdysozoa</taxon>
        <taxon>Arthropoda</taxon>
        <taxon>Chelicerata</taxon>
        <taxon>Arachnida</taxon>
        <taxon>Acari</taxon>
        <taxon>Parasitiformes</taxon>
        <taxon>Ixodida</taxon>
        <taxon>Ixodoidea</taxon>
        <taxon>Ixodidae</taxon>
        <taxon>Ixodinae</taxon>
        <taxon>Ixodes</taxon>
    </lineage>
</organism>
<dbReference type="AlphaFoldDB" id="B7PKW3"/>
<dbReference type="Proteomes" id="UP000001555">
    <property type="component" value="Unassembled WGS sequence"/>
</dbReference>
<evidence type="ECO:0000313" key="3">
    <source>
        <dbReference type="EnsemblMetazoa" id="ISCW019081-PA"/>
    </source>
</evidence>
<feature type="compositionally biased region" description="Basic residues" evidence="1">
    <location>
        <begin position="33"/>
        <end position="53"/>
    </location>
</feature>
<evidence type="ECO:0000313" key="2">
    <source>
        <dbReference type="EMBL" id="EEC07235.1"/>
    </source>
</evidence>
<sequence length="88" mass="10158">KEKKKCGAQLACFMRGPSRNTNLRSRDPLSIQKGKHNIARNKKSGRAKKKKQKNNNQKLFFFNYGGQTGSEIELKSRPLVSHQEKEER</sequence>
<dbReference type="PaxDb" id="6945-B7PKW3"/>
<dbReference type="EnsemblMetazoa" id="ISCW019081-RA">
    <property type="protein sequence ID" value="ISCW019081-PA"/>
    <property type="gene ID" value="ISCW019081"/>
</dbReference>
<dbReference type="VEuPathDB" id="VectorBase:ISCI019081"/>
<name>B7PKW3_IXOSC</name>
<reference evidence="3" key="2">
    <citation type="submission" date="2020-05" db="UniProtKB">
        <authorList>
            <consortium name="EnsemblMetazoa"/>
        </authorList>
    </citation>
    <scope>IDENTIFICATION</scope>
    <source>
        <strain evidence="3">wikel</strain>
    </source>
</reference>
<evidence type="ECO:0000256" key="1">
    <source>
        <dbReference type="SAM" id="MobiDB-lite"/>
    </source>
</evidence>